<dbReference type="Proteomes" id="UP000321583">
    <property type="component" value="Unassembled WGS sequence"/>
</dbReference>
<reference evidence="2 3" key="1">
    <citation type="submission" date="2019-07" db="EMBL/GenBank/DDBJ databases">
        <title>Genome sequencing of lignin-degrading bacterial isolates.</title>
        <authorList>
            <person name="Gladden J."/>
        </authorList>
    </citation>
    <scope>NUCLEOTIDE SEQUENCE [LARGE SCALE GENOMIC DNA]</scope>
    <source>
        <strain evidence="2 3">J19</strain>
    </source>
</reference>
<gene>
    <name evidence="2" type="ORF">L613_007400000150</name>
</gene>
<proteinExistence type="predicted"/>
<evidence type="ECO:0000256" key="1">
    <source>
        <dbReference type="SAM" id="MobiDB-lite"/>
    </source>
</evidence>
<organism evidence="2 3">
    <name type="scientific">Pseudoxanthomonas taiwanensis J19</name>
    <dbReference type="NCBI Taxonomy" id="935569"/>
    <lineage>
        <taxon>Bacteria</taxon>
        <taxon>Pseudomonadati</taxon>
        <taxon>Pseudomonadota</taxon>
        <taxon>Gammaproteobacteria</taxon>
        <taxon>Lysobacterales</taxon>
        <taxon>Lysobacteraceae</taxon>
        <taxon>Pseudoxanthomonas</taxon>
    </lineage>
</organism>
<protein>
    <submittedName>
        <fullName evidence="2">Uncharacterized protein</fullName>
    </submittedName>
</protein>
<dbReference type="EMBL" id="VLJS01000107">
    <property type="protein sequence ID" value="TWH04179.1"/>
    <property type="molecule type" value="Genomic_DNA"/>
</dbReference>
<evidence type="ECO:0000313" key="2">
    <source>
        <dbReference type="EMBL" id="TWH04179.1"/>
    </source>
</evidence>
<name>A0A562D384_9GAMM</name>
<accession>A0A562D384</accession>
<evidence type="ECO:0000313" key="3">
    <source>
        <dbReference type="Proteomes" id="UP000321583"/>
    </source>
</evidence>
<feature type="region of interest" description="Disordered" evidence="1">
    <location>
        <begin position="1"/>
        <end position="34"/>
    </location>
</feature>
<dbReference type="AlphaFoldDB" id="A0A562D384"/>
<sequence>MPNSPRRALGRKRGAPPAPGLASRRRIPDGARLP</sequence>
<keyword evidence="3" id="KW-1185">Reference proteome</keyword>
<comment type="caution">
    <text evidence="2">The sequence shown here is derived from an EMBL/GenBank/DDBJ whole genome shotgun (WGS) entry which is preliminary data.</text>
</comment>